<proteinExistence type="predicted"/>
<comment type="caution">
    <text evidence="2">The sequence shown here is derived from an EMBL/GenBank/DDBJ whole genome shotgun (WGS) entry which is preliminary data.</text>
</comment>
<feature type="non-terminal residue" evidence="2">
    <location>
        <position position="1"/>
    </location>
</feature>
<organism evidence="2 3">
    <name type="scientific">Pristionchus fissidentatus</name>
    <dbReference type="NCBI Taxonomy" id="1538716"/>
    <lineage>
        <taxon>Eukaryota</taxon>
        <taxon>Metazoa</taxon>
        <taxon>Ecdysozoa</taxon>
        <taxon>Nematoda</taxon>
        <taxon>Chromadorea</taxon>
        <taxon>Rhabditida</taxon>
        <taxon>Rhabditina</taxon>
        <taxon>Diplogasteromorpha</taxon>
        <taxon>Diplogasteroidea</taxon>
        <taxon>Neodiplogasteridae</taxon>
        <taxon>Pristionchus</taxon>
    </lineage>
</organism>
<sequence length="380" mass="43468">ELRPFPSVKRCSFSTAHKGIRDNCANVGEGTEPQVIMEPESPLMFVEEWRKKIHELSGQSSEVLFTVINPALDAMTHILKPSSDSKRIKCALISLEFERINSMEDDEERIVSPLRDAIYSLLHCIQLTLQKLTKNGDEKEASIVDDCRRKIHELSGESNDLLFTVMSKAIDTMNLIINPVSDSKRIRRSLVSLEFERTQSLLNDREVPFRHAINGLIQCLHLTLQELTKIKDQSEIVEQKPNDLIMAKEECHKEALDSLNNRPLPQPMKPYSSTTLKSSFDGSKSSLLEPIVKEEDEEDPFEFINDIFNFPASELKTEDTELYNEGSEERPEDDSVPLLETSRKTRAAASKVVDYTESSGEEEEEKEDDEDYEEREKEEE</sequence>
<dbReference type="AlphaFoldDB" id="A0AAV5WD00"/>
<keyword evidence="3" id="KW-1185">Reference proteome</keyword>
<feature type="region of interest" description="Disordered" evidence="1">
    <location>
        <begin position="258"/>
        <end position="283"/>
    </location>
</feature>
<evidence type="ECO:0000256" key="1">
    <source>
        <dbReference type="SAM" id="MobiDB-lite"/>
    </source>
</evidence>
<accession>A0AAV5WD00</accession>
<evidence type="ECO:0000313" key="2">
    <source>
        <dbReference type="EMBL" id="GMT29771.1"/>
    </source>
</evidence>
<dbReference type="Proteomes" id="UP001432322">
    <property type="component" value="Unassembled WGS sequence"/>
</dbReference>
<feature type="non-terminal residue" evidence="2">
    <location>
        <position position="380"/>
    </location>
</feature>
<feature type="compositionally biased region" description="Acidic residues" evidence="1">
    <location>
        <begin position="359"/>
        <end position="380"/>
    </location>
</feature>
<dbReference type="EMBL" id="BTSY01000005">
    <property type="protein sequence ID" value="GMT29771.1"/>
    <property type="molecule type" value="Genomic_DNA"/>
</dbReference>
<reference evidence="2" key="1">
    <citation type="submission" date="2023-10" db="EMBL/GenBank/DDBJ databases">
        <title>Genome assembly of Pristionchus species.</title>
        <authorList>
            <person name="Yoshida K."/>
            <person name="Sommer R.J."/>
        </authorList>
    </citation>
    <scope>NUCLEOTIDE SEQUENCE</scope>
    <source>
        <strain evidence="2">RS5133</strain>
    </source>
</reference>
<name>A0AAV5WD00_9BILA</name>
<feature type="region of interest" description="Disordered" evidence="1">
    <location>
        <begin position="312"/>
        <end position="380"/>
    </location>
</feature>
<feature type="compositionally biased region" description="Polar residues" evidence="1">
    <location>
        <begin position="271"/>
        <end position="283"/>
    </location>
</feature>
<evidence type="ECO:0000313" key="3">
    <source>
        <dbReference type="Proteomes" id="UP001432322"/>
    </source>
</evidence>
<protein>
    <submittedName>
        <fullName evidence="2">Uncharacterized protein</fullName>
    </submittedName>
</protein>
<gene>
    <name evidence="2" type="ORF">PFISCL1PPCAC_21068</name>
</gene>